<feature type="domain" description="EF-hand" evidence="4">
    <location>
        <begin position="688"/>
        <end position="723"/>
    </location>
</feature>
<dbReference type="Gene3D" id="1.10.238.10">
    <property type="entry name" value="EF-hand"/>
    <property type="match status" value="2"/>
</dbReference>
<feature type="domain" description="EF-hand" evidence="4">
    <location>
        <begin position="383"/>
        <end position="418"/>
    </location>
</feature>
<dbReference type="Proteomes" id="UP001642464">
    <property type="component" value="Unassembled WGS sequence"/>
</dbReference>
<dbReference type="SUPFAM" id="SSF47473">
    <property type="entry name" value="EF-hand"/>
    <property type="match status" value="3"/>
</dbReference>
<keyword evidence="6" id="KW-1185">Reference proteome</keyword>
<dbReference type="PROSITE" id="PS50222">
    <property type="entry name" value="EF_HAND_2"/>
    <property type="match status" value="3"/>
</dbReference>
<evidence type="ECO:0000256" key="3">
    <source>
        <dbReference type="SAM" id="MobiDB-lite"/>
    </source>
</evidence>
<keyword evidence="1" id="KW-0677">Repeat</keyword>
<keyword evidence="2" id="KW-0106">Calcium</keyword>
<feature type="domain" description="EF-hand" evidence="4">
    <location>
        <begin position="419"/>
        <end position="454"/>
    </location>
</feature>
<dbReference type="InterPro" id="IPR050145">
    <property type="entry name" value="Centrin_CML-like"/>
</dbReference>
<accession>A0ABP0PEM2</accession>
<evidence type="ECO:0000256" key="1">
    <source>
        <dbReference type="ARBA" id="ARBA00022737"/>
    </source>
</evidence>
<evidence type="ECO:0000313" key="6">
    <source>
        <dbReference type="Proteomes" id="UP001642464"/>
    </source>
</evidence>
<dbReference type="PANTHER" id="PTHR23050">
    <property type="entry name" value="CALCIUM BINDING PROTEIN"/>
    <property type="match status" value="1"/>
</dbReference>
<sequence length="880" mass="100025">MEVVDEARSFVQAKMQSRVALLRAKTRRLQQINDAPVPPEAEMAPEVLLPRRELQLCPVREGRASRRRAPRPVLAFSFRHPPPAPVVLDADGAVRRGLSARRGDVGHVEPWRRSCGLQSCNAWAPWPPYVGCEGKAYHFLRAGFFLDDSDEEAEPGRPKLVSRESTWESMGYSGLLGNESRQASKSERGSIEDHAEGVARLAFSSMRNHQEEESSFGSKDPPLCHLEEEPHVARRISSDEHTKWRSSFNRFRHDGEIHRDDLDKALAHCGFDDRRGTLIMEALESVTLYAALSRDEFMQFVCLYESRLHELYRAEFLKYERGPGTMSVESLPLLLSELGLEPRRVVIEELLQEVCGAKPGSLEFRDVAAVMELLRAREGFLVEELERFRAVFQDFDSDASGDMSAAELGSALSWLGFPYTNEKVQSLYKQSDMNGNGVLSESEFVICLRHIQDAELSTIRQVLRRSPSDGHISSVRELEVLLMTLGYQASAPALADAMQEAKLCPPKMDPEQLQDLAIHMDMDAVCLLLHCLRNREGFTDAQMNDLRRAFQKNKQEETDRISTSNLHKVLRWLGHCYSFDRAQQLIYEADAQGDELDFTTFVKLVRRCRNFDRQAAVAAFHEADERCTGVLETSGQLQALSQLQLSEFHQAPKPGEKEITLERFLLKVLRFQEDRLLFLRKYYCFTVAEYENLRFLFNRSDKEGNGTLKRQELARLVEALFPNQAHMPQFRPVLVKLLKDSEKNISVDLMALLAVTRKIKDETEIYQCSVYAAALRDMGFQTREAAEFLSIFLPVTDEGAQPLICEDLVNLFTRSFKMTDSECQSLYSIFKQVLAEDKGVMVTSSAGPPREGLDFLGFMLLMRRVIDAGIGNNWPQRASN</sequence>
<dbReference type="EMBL" id="CAXAMM010035557">
    <property type="protein sequence ID" value="CAK9074470.1"/>
    <property type="molecule type" value="Genomic_DNA"/>
</dbReference>
<protein>
    <submittedName>
        <fullName evidence="5">Calmodulin (CaM)</fullName>
    </submittedName>
</protein>
<organism evidence="5 6">
    <name type="scientific">Durusdinium trenchii</name>
    <dbReference type="NCBI Taxonomy" id="1381693"/>
    <lineage>
        <taxon>Eukaryota</taxon>
        <taxon>Sar</taxon>
        <taxon>Alveolata</taxon>
        <taxon>Dinophyceae</taxon>
        <taxon>Suessiales</taxon>
        <taxon>Symbiodiniaceae</taxon>
        <taxon>Durusdinium</taxon>
    </lineage>
</organism>
<evidence type="ECO:0000313" key="5">
    <source>
        <dbReference type="EMBL" id="CAK9074470.1"/>
    </source>
</evidence>
<dbReference type="InterPro" id="IPR011992">
    <property type="entry name" value="EF-hand-dom_pair"/>
</dbReference>
<dbReference type="CDD" id="cd00051">
    <property type="entry name" value="EFh"/>
    <property type="match status" value="1"/>
</dbReference>
<dbReference type="PROSITE" id="PS00018">
    <property type="entry name" value="EF_HAND_1"/>
    <property type="match status" value="2"/>
</dbReference>
<dbReference type="SMART" id="SM00054">
    <property type="entry name" value="EFh"/>
    <property type="match status" value="3"/>
</dbReference>
<name>A0ABP0PEM2_9DINO</name>
<dbReference type="Pfam" id="PF13499">
    <property type="entry name" value="EF-hand_7"/>
    <property type="match status" value="1"/>
</dbReference>
<proteinExistence type="predicted"/>
<feature type="region of interest" description="Disordered" evidence="3">
    <location>
        <begin position="172"/>
        <end position="191"/>
    </location>
</feature>
<feature type="compositionally biased region" description="Basic and acidic residues" evidence="3">
    <location>
        <begin position="182"/>
        <end position="191"/>
    </location>
</feature>
<dbReference type="InterPro" id="IPR002048">
    <property type="entry name" value="EF_hand_dom"/>
</dbReference>
<gene>
    <name evidence="5" type="ORF">SCF082_LOCUS36258</name>
</gene>
<dbReference type="InterPro" id="IPR018247">
    <property type="entry name" value="EF_Hand_1_Ca_BS"/>
</dbReference>
<comment type="caution">
    <text evidence="5">The sequence shown here is derived from an EMBL/GenBank/DDBJ whole genome shotgun (WGS) entry which is preliminary data.</text>
</comment>
<reference evidence="5 6" key="1">
    <citation type="submission" date="2024-02" db="EMBL/GenBank/DDBJ databases">
        <authorList>
            <person name="Chen Y."/>
            <person name="Shah S."/>
            <person name="Dougan E. K."/>
            <person name="Thang M."/>
            <person name="Chan C."/>
        </authorList>
    </citation>
    <scope>NUCLEOTIDE SEQUENCE [LARGE SCALE GENOMIC DNA]</scope>
</reference>
<evidence type="ECO:0000256" key="2">
    <source>
        <dbReference type="ARBA" id="ARBA00022837"/>
    </source>
</evidence>
<evidence type="ECO:0000259" key="4">
    <source>
        <dbReference type="PROSITE" id="PS50222"/>
    </source>
</evidence>